<dbReference type="EMBL" id="MN740189">
    <property type="protein sequence ID" value="QHT92543.1"/>
    <property type="molecule type" value="Genomic_DNA"/>
</dbReference>
<organism evidence="1">
    <name type="scientific">viral metagenome</name>
    <dbReference type="NCBI Taxonomy" id="1070528"/>
    <lineage>
        <taxon>unclassified sequences</taxon>
        <taxon>metagenomes</taxon>
        <taxon>organismal metagenomes</taxon>
    </lineage>
</organism>
<reference evidence="1" key="1">
    <citation type="journal article" date="2020" name="Nature">
        <title>Giant virus diversity and host interactions through global metagenomics.</title>
        <authorList>
            <person name="Schulz F."/>
            <person name="Roux S."/>
            <person name="Paez-Espino D."/>
            <person name="Jungbluth S."/>
            <person name="Walsh D.A."/>
            <person name="Denef V.J."/>
            <person name="McMahon K.D."/>
            <person name="Konstantinidis K.T."/>
            <person name="Eloe-Fadrosh E.A."/>
            <person name="Kyrpides N.C."/>
            <person name="Woyke T."/>
        </authorList>
    </citation>
    <scope>NUCLEOTIDE SEQUENCE</scope>
    <source>
        <strain evidence="1">GVMAG-M-3300023184-88</strain>
    </source>
</reference>
<accession>A0A6C0ILY9</accession>
<protein>
    <submittedName>
        <fullName evidence="1">Uncharacterized protein</fullName>
    </submittedName>
</protein>
<sequence>MNHIRQCLASDKPFFIGRIAGVELLTAYNQQEGDILELSHNIIELENNAGIKVKDHDSLTDYTTKLIEAYDHCTCIAEWEVSGPVYAKTGKGQELVTNRTPHIPKVNARVLEPYYFLEEESWMPLLKGKHILIIHPFVETIKQQLPRLTTVFPDKKWFEDCTFTVIKPPMTLAGNHQNQSWDKHLTAFLSQTYDFDVALIAAGGYGMLIADELFKRGKSVMYIGGALQLFFGIIGRRWFENKEIMAMVNDTWTRPLPADKPVGATKVEKGCYW</sequence>
<dbReference type="AlphaFoldDB" id="A0A6C0ILY9"/>
<name>A0A6C0ILY9_9ZZZZ</name>
<evidence type="ECO:0000313" key="1">
    <source>
        <dbReference type="EMBL" id="QHT92543.1"/>
    </source>
</evidence>
<proteinExistence type="predicted"/>